<dbReference type="AlphaFoldDB" id="A0A8J3UA18"/>
<comment type="caution">
    <text evidence="1">The sequence shown here is derived from an EMBL/GenBank/DDBJ whole genome shotgun (WGS) entry which is preliminary data.</text>
</comment>
<evidence type="ECO:0000313" key="1">
    <source>
        <dbReference type="EMBL" id="GII40937.1"/>
    </source>
</evidence>
<keyword evidence="2" id="KW-1185">Reference proteome</keyword>
<protein>
    <recommendedName>
        <fullName evidence="3">DUF3800 domain-containing protein</fullName>
    </recommendedName>
</protein>
<proteinExistence type="predicted"/>
<dbReference type="EMBL" id="BOOP01000029">
    <property type="protein sequence ID" value="GII40937.1"/>
    <property type="molecule type" value="Genomic_DNA"/>
</dbReference>
<reference evidence="1 2" key="1">
    <citation type="submission" date="2021-01" db="EMBL/GenBank/DDBJ databases">
        <title>Whole genome shotgun sequence of Planotetraspora phitsanulokensis NBRC 104273.</title>
        <authorList>
            <person name="Komaki H."/>
            <person name="Tamura T."/>
        </authorList>
    </citation>
    <scope>NUCLEOTIDE SEQUENCE [LARGE SCALE GENOMIC DNA]</scope>
    <source>
        <strain evidence="1 2">NBRC 104273</strain>
    </source>
</reference>
<dbReference type="RefSeq" id="WP_204076420.1">
    <property type="nucleotide sequence ID" value="NZ_BAABHI010000012.1"/>
</dbReference>
<evidence type="ECO:0008006" key="3">
    <source>
        <dbReference type="Google" id="ProtNLM"/>
    </source>
</evidence>
<sequence>MSIYEDRASSRHDWDINSWPVTHQAATKDDQKFPWVAADESGATGENLVDQQAIIAHATLKIDDDVAAPLLDDIRRRARITQAPEIKFSHFSKERAARELADIFAPGGPLADRTNIVVAEKRYTAVSKIIDLLIEEWAYAHDIDLYRNGSARRMASTFFKDGPRALREAWEPLLVAFVGLARATQRQGTKEDVPSFYRRLEEARWNCHRRSVEEILILLLETRPYAERLVHDVADRTSSIPSLDPLAALIPLSIHHWYQISGDFRLLHDEHSLFKPEFVQQMLRALWVTHPSLVAVAPKARVALFATGKSSEHPSIQLADLAAGAGRVVVAAHLGRSTPTASILESAFAPLITWGLLPDNSFWER</sequence>
<evidence type="ECO:0000313" key="2">
    <source>
        <dbReference type="Proteomes" id="UP000622547"/>
    </source>
</evidence>
<organism evidence="1 2">
    <name type="scientific">Planotetraspora phitsanulokensis</name>
    <dbReference type="NCBI Taxonomy" id="575192"/>
    <lineage>
        <taxon>Bacteria</taxon>
        <taxon>Bacillati</taxon>
        <taxon>Actinomycetota</taxon>
        <taxon>Actinomycetes</taxon>
        <taxon>Streptosporangiales</taxon>
        <taxon>Streptosporangiaceae</taxon>
        <taxon>Planotetraspora</taxon>
    </lineage>
</organism>
<name>A0A8J3UA18_9ACTN</name>
<dbReference type="Proteomes" id="UP000622547">
    <property type="component" value="Unassembled WGS sequence"/>
</dbReference>
<accession>A0A8J3UA18</accession>
<gene>
    <name evidence="1" type="ORF">Pph01_59400</name>
</gene>